<dbReference type="Proteomes" id="UP001552299">
    <property type="component" value="Unassembled WGS sequence"/>
</dbReference>
<keyword evidence="4" id="KW-0238">DNA-binding</keyword>
<comment type="similarity">
    <text evidence="2">Belongs to the RecA family. RAD51 subfamily.</text>
</comment>
<evidence type="ECO:0000256" key="4">
    <source>
        <dbReference type="ARBA" id="ARBA00023125"/>
    </source>
</evidence>
<evidence type="ECO:0000256" key="6">
    <source>
        <dbReference type="ARBA" id="ARBA00023242"/>
    </source>
</evidence>
<evidence type="ECO:0000256" key="5">
    <source>
        <dbReference type="ARBA" id="ARBA00023172"/>
    </source>
</evidence>
<proteinExistence type="inferred from homology"/>
<dbReference type="AlphaFoldDB" id="A0ABD0TT82"/>
<keyword evidence="6" id="KW-0539">Nucleus</keyword>
<comment type="subcellular location">
    <subcellularLocation>
        <location evidence="1">Nucleus</location>
    </subcellularLocation>
</comment>
<dbReference type="PANTHER" id="PTHR46456:SF1">
    <property type="entry name" value="DNA REPAIR PROTEIN RAD51 HOMOLOG 2"/>
    <property type="match status" value="1"/>
</dbReference>
<evidence type="ECO:0000256" key="2">
    <source>
        <dbReference type="ARBA" id="ARBA00007095"/>
    </source>
</evidence>
<protein>
    <recommendedName>
        <fullName evidence="7">RecA family profile 1 domain-containing protein</fullName>
    </recommendedName>
</protein>
<comment type="caution">
    <text evidence="8">The sequence shown here is derived from an EMBL/GenBank/DDBJ whole genome shotgun (WGS) entry which is preliminary data.</text>
</comment>
<gene>
    <name evidence="8" type="ORF">M5K25_028455</name>
</gene>
<dbReference type="InterPro" id="IPR030548">
    <property type="entry name" value="RAD51B"/>
</dbReference>
<dbReference type="PANTHER" id="PTHR46456">
    <property type="entry name" value="DNA REPAIR PROTEIN RAD51 HOMOLOG 2"/>
    <property type="match status" value="1"/>
</dbReference>
<evidence type="ECO:0000259" key="7">
    <source>
        <dbReference type="PROSITE" id="PS50162"/>
    </source>
</evidence>
<keyword evidence="9" id="KW-1185">Reference proteome</keyword>
<sequence>MPSLFPVLLRIEFPTLIQHSRRLGTLGPRLEWQAPQREMANKLVAHMGLPQSIANRLAARNIRTAKDALSLPEFDLMTLLGVDIKDVKEAVARISEVACPPHQTALSLLEERLMNDTAGGRLPTLLTGLDDALGGGIPFGVLTELVGPSGIGKSQFCLKLSLLAALPASFGGLDGRVIYIDTESKFSSRRMIEIGRNSFPKIFHSEGMAQEMAGRIIVLRQTSLSEITESLQQMKLKLLQHEVKLLVIDSMAALISGEKGSSSSMSGNHQPKCPFSFLKSIAEFSRIPIVVTNQVRGHNNDEISQYSFLGKDTDRSVEKFETHHVAALGIQWAHAVTIRLIFEAHSGQKFIKVAKSPFSPPLAFPFTVCSSGVTLLSDDGIEMIGQEIGMIRCQGLSMDSGNAIKGNKLC</sequence>
<name>A0ABD0TT82_DENTH</name>
<evidence type="ECO:0000256" key="1">
    <source>
        <dbReference type="ARBA" id="ARBA00004123"/>
    </source>
</evidence>
<reference evidence="8 9" key="1">
    <citation type="journal article" date="2024" name="Plant Biotechnol. J.">
        <title>Dendrobium thyrsiflorum genome and its molecular insights into genes involved in important horticultural traits.</title>
        <authorList>
            <person name="Chen B."/>
            <person name="Wang J.Y."/>
            <person name="Zheng P.J."/>
            <person name="Li K.L."/>
            <person name="Liang Y.M."/>
            <person name="Chen X.F."/>
            <person name="Zhang C."/>
            <person name="Zhao X."/>
            <person name="He X."/>
            <person name="Zhang G.Q."/>
            <person name="Liu Z.J."/>
            <person name="Xu Q."/>
        </authorList>
    </citation>
    <scope>NUCLEOTIDE SEQUENCE [LARGE SCALE GENOMIC DNA]</scope>
    <source>
        <strain evidence="8">GZMU011</strain>
    </source>
</reference>
<dbReference type="InterPro" id="IPR003593">
    <property type="entry name" value="AAA+_ATPase"/>
</dbReference>
<keyword evidence="3" id="KW-0227">DNA damage</keyword>
<keyword evidence="5" id="KW-0233">DNA recombination</keyword>
<dbReference type="SMART" id="SM00382">
    <property type="entry name" value="AAA"/>
    <property type="match status" value="1"/>
</dbReference>
<dbReference type="InterPro" id="IPR020588">
    <property type="entry name" value="RecA_ATP-bd"/>
</dbReference>
<evidence type="ECO:0000313" key="8">
    <source>
        <dbReference type="EMBL" id="KAL0902869.1"/>
    </source>
</evidence>
<dbReference type="PROSITE" id="PS50162">
    <property type="entry name" value="RECA_2"/>
    <property type="match status" value="1"/>
</dbReference>
<dbReference type="Gene3D" id="3.40.50.300">
    <property type="entry name" value="P-loop containing nucleotide triphosphate hydrolases"/>
    <property type="match status" value="1"/>
</dbReference>
<evidence type="ECO:0000313" key="9">
    <source>
        <dbReference type="Proteomes" id="UP001552299"/>
    </source>
</evidence>
<dbReference type="EMBL" id="JANQDX010000083">
    <property type="protein sequence ID" value="KAL0902869.1"/>
    <property type="molecule type" value="Genomic_DNA"/>
</dbReference>
<dbReference type="InterPro" id="IPR027417">
    <property type="entry name" value="P-loop_NTPase"/>
</dbReference>
<organism evidence="8 9">
    <name type="scientific">Dendrobium thyrsiflorum</name>
    <name type="common">Pinecone-like raceme dendrobium</name>
    <name type="synonym">Orchid</name>
    <dbReference type="NCBI Taxonomy" id="117978"/>
    <lineage>
        <taxon>Eukaryota</taxon>
        <taxon>Viridiplantae</taxon>
        <taxon>Streptophyta</taxon>
        <taxon>Embryophyta</taxon>
        <taxon>Tracheophyta</taxon>
        <taxon>Spermatophyta</taxon>
        <taxon>Magnoliopsida</taxon>
        <taxon>Liliopsida</taxon>
        <taxon>Asparagales</taxon>
        <taxon>Orchidaceae</taxon>
        <taxon>Epidendroideae</taxon>
        <taxon>Malaxideae</taxon>
        <taxon>Dendrobiinae</taxon>
        <taxon>Dendrobium</taxon>
    </lineage>
</organism>
<dbReference type="Pfam" id="PF08423">
    <property type="entry name" value="Rad51"/>
    <property type="match status" value="1"/>
</dbReference>
<accession>A0ABD0TT82</accession>
<evidence type="ECO:0000256" key="3">
    <source>
        <dbReference type="ARBA" id="ARBA00022763"/>
    </source>
</evidence>
<feature type="domain" description="RecA family profile 1" evidence="7">
    <location>
        <begin position="118"/>
        <end position="295"/>
    </location>
</feature>
<dbReference type="Pfam" id="PF26169">
    <property type="entry name" value="HHH_XRCC3_RpoA"/>
    <property type="match status" value="1"/>
</dbReference>
<dbReference type="SUPFAM" id="SSF52540">
    <property type="entry name" value="P-loop containing nucleoside triphosphate hydrolases"/>
    <property type="match status" value="1"/>
</dbReference>
<dbReference type="InterPro" id="IPR013632">
    <property type="entry name" value="Rad51_C"/>
</dbReference>
<dbReference type="InterPro" id="IPR058766">
    <property type="entry name" value="HHH_XRCC3_RAD51B"/>
</dbReference>